<keyword evidence="1" id="KW-0808">Transferase</keyword>
<dbReference type="EMBL" id="CM002869">
    <property type="protein sequence ID" value="KFK42739.1"/>
    <property type="molecule type" value="Genomic_DNA"/>
</dbReference>
<dbReference type="Gramene" id="KFK42739">
    <property type="protein sequence ID" value="KFK42739"/>
    <property type="gene ID" value="AALP_AA1G033400"/>
</dbReference>
<protein>
    <recommendedName>
        <fullName evidence="8">NAC domain-containing protein</fullName>
    </recommendedName>
</protein>
<keyword evidence="10" id="KW-1185">Reference proteome</keyword>
<keyword evidence="5" id="KW-0539">Nucleus</keyword>
<dbReference type="eggNOG" id="ENOG502QPXT">
    <property type="taxonomic scope" value="Eukaryota"/>
</dbReference>
<dbReference type="GO" id="GO:0016747">
    <property type="term" value="F:acyltransferase activity, transferring groups other than amino-acyl groups"/>
    <property type="evidence" value="ECO:0007669"/>
    <property type="project" value="UniProtKB-ARBA"/>
</dbReference>
<organism evidence="9 10">
    <name type="scientific">Arabis alpina</name>
    <name type="common">Alpine rock-cress</name>
    <dbReference type="NCBI Taxonomy" id="50452"/>
    <lineage>
        <taxon>Eukaryota</taxon>
        <taxon>Viridiplantae</taxon>
        <taxon>Streptophyta</taxon>
        <taxon>Embryophyta</taxon>
        <taxon>Tracheophyta</taxon>
        <taxon>Spermatophyta</taxon>
        <taxon>Magnoliopsida</taxon>
        <taxon>eudicotyledons</taxon>
        <taxon>Gunneridae</taxon>
        <taxon>Pentapetalae</taxon>
        <taxon>rosids</taxon>
        <taxon>malvids</taxon>
        <taxon>Brassicales</taxon>
        <taxon>Brassicaceae</taxon>
        <taxon>Arabideae</taxon>
        <taxon>Arabis</taxon>
    </lineage>
</organism>
<keyword evidence="2" id="KW-0805">Transcription regulation</keyword>
<dbReference type="PROSITE" id="PS51005">
    <property type="entry name" value="NAC"/>
    <property type="match status" value="1"/>
</dbReference>
<evidence type="ECO:0000259" key="8">
    <source>
        <dbReference type="PROSITE" id="PS51005"/>
    </source>
</evidence>
<dbReference type="InterPro" id="IPR036093">
    <property type="entry name" value="NAC_dom_sf"/>
</dbReference>
<dbReference type="InterPro" id="IPR051504">
    <property type="entry name" value="Plant_metabolite_acyltrans"/>
</dbReference>
<reference evidence="10" key="1">
    <citation type="journal article" date="2015" name="Nat. Plants">
        <title>Genome expansion of Arabis alpina linked with retrotransposition and reduced symmetric DNA methylation.</title>
        <authorList>
            <person name="Willing E.M."/>
            <person name="Rawat V."/>
            <person name="Mandakova T."/>
            <person name="Maumus F."/>
            <person name="James G.V."/>
            <person name="Nordstroem K.J."/>
            <person name="Becker C."/>
            <person name="Warthmann N."/>
            <person name="Chica C."/>
            <person name="Szarzynska B."/>
            <person name="Zytnicki M."/>
            <person name="Albani M.C."/>
            <person name="Kiefer C."/>
            <person name="Bergonzi S."/>
            <person name="Castaings L."/>
            <person name="Mateos J.L."/>
            <person name="Berns M.C."/>
            <person name="Bujdoso N."/>
            <person name="Piofczyk T."/>
            <person name="de Lorenzo L."/>
            <person name="Barrero-Sicilia C."/>
            <person name="Mateos I."/>
            <person name="Piednoel M."/>
            <person name="Hagmann J."/>
            <person name="Chen-Min-Tao R."/>
            <person name="Iglesias-Fernandez R."/>
            <person name="Schuster S.C."/>
            <person name="Alonso-Blanco C."/>
            <person name="Roudier F."/>
            <person name="Carbonero P."/>
            <person name="Paz-Ares J."/>
            <person name="Davis S.J."/>
            <person name="Pecinka A."/>
            <person name="Quesneville H."/>
            <person name="Colot V."/>
            <person name="Lysak M.A."/>
            <person name="Weigel D."/>
            <person name="Coupland G."/>
            <person name="Schneeberger K."/>
        </authorList>
    </citation>
    <scope>NUCLEOTIDE SEQUENCE [LARGE SCALE GENOMIC DNA]</scope>
    <source>
        <strain evidence="10">cv. Pajares</strain>
    </source>
</reference>
<dbReference type="InterPro" id="IPR003441">
    <property type="entry name" value="NAC-dom"/>
</dbReference>
<dbReference type="Pfam" id="PF02365">
    <property type="entry name" value="NAM"/>
    <property type="match status" value="1"/>
</dbReference>
<keyword evidence="4" id="KW-0804">Transcription</keyword>
<proteinExistence type="predicted"/>
<dbReference type="GO" id="GO:0003677">
    <property type="term" value="F:DNA binding"/>
    <property type="evidence" value="ECO:0007669"/>
    <property type="project" value="UniProtKB-KW"/>
</dbReference>
<dbReference type="InterPro" id="IPR023213">
    <property type="entry name" value="CAT-like_dom_sf"/>
</dbReference>
<evidence type="ECO:0000256" key="7">
    <source>
        <dbReference type="SAM" id="MobiDB-lite"/>
    </source>
</evidence>
<dbReference type="OrthoDB" id="1862401at2759"/>
<dbReference type="GO" id="GO:0006355">
    <property type="term" value="P:regulation of DNA-templated transcription"/>
    <property type="evidence" value="ECO:0007669"/>
    <property type="project" value="InterPro"/>
</dbReference>
<name>A0A087HKT7_ARAAL</name>
<evidence type="ECO:0000256" key="2">
    <source>
        <dbReference type="ARBA" id="ARBA00023015"/>
    </source>
</evidence>
<evidence type="ECO:0000256" key="6">
    <source>
        <dbReference type="ARBA" id="ARBA00023315"/>
    </source>
</evidence>
<evidence type="ECO:0000256" key="5">
    <source>
        <dbReference type="ARBA" id="ARBA00023242"/>
    </source>
</evidence>
<evidence type="ECO:0000256" key="1">
    <source>
        <dbReference type="ARBA" id="ARBA00022679"/>
    </source>
</evidence>
<dbReference type="SUPFAM" id="SSF101941">
    <property type="entry name" value="NAC domain"/>
    <property type="match status" value="1"/>
</dbReference>
<evidence type="ECO:0000256" key="4">
    <source>
        <dbReference type="ARBA" id="ARBA00023163"/>
    </source>
</evidence>
<feature type="domain" description="NAC" evidence="8">
    <location>
        <begin position="4"/>
        <end position="147"/>
    </location>
</feature>
<keyword evidence="6" id="KW-0012">Acyltransferase</keyword>
<gene>
    <name evidence="9" type="ordered locus">AALP_Aa1g033400</name>
</gene>
<feature type="region of interest" description="Disordered" evidence="7">
    <location>
        <begin position="195"/>
        <end position="219"/>
    </location>
</feature>
<dbReference type="Pfam" id="PF02458">
    <property type="entry name" value="Transferase"/>
    <property type="match status" value="1"/>
</dbReference>
<sequence length="566" mass="64302">MNHHRPGSRFGPSDLGAVRRYLRNKVERNENECLTTMDVYENEPWLLDHVSTPLFKDNEWYYFVPRTNQSRIVRGRGESGGGTWKSTGKQITIEDGNKIPVGYKRSLVFNKKVNGRPKPTNWLMTEFSLHKNGGEFKDLVLVWIRYQKNKKDNLGFNDAPRVDREHGEVLQLEGQLADDVDDFVNDLEGMLVEEEDPQQNTSDLDLLPPPPQLEGQHGDLDDAYVDELDRKLEESDPQQEQENTSNLGLVPPPPQIHYINDMMLLPPLPPSLQGQGFGFQTMMMTQSNGNDFLWTQEQKNRLDDLGYEGAEFVMLDIDKLLSRWSHLHSFMKYWMSLTKSNGSDPATLMLPSPPIHTCRDVIKDPGEVAAGHLERFWSQNSGNHGSHDSPENMVRATFTMSRNQIDNLKHWVTEQSTNESPVSTFVVTLAFNWVSLIKTLIEDNETEAKEEDKDEVFHLMINVDCRNRLKCTEPIPQTYFGNCMAPGIVSVNKQDLLGEKGVLVASNAIKARIKDMLSSDLLKTAPAWGEGARKWGNGVEIGLALEKEKMNAFASNLKQGINKFEM</sequence>
<dbReference type="Gene3D" id="2.170.150.80">
    <property type="entry name" value="NAC domain"/>
    <property type="match status" value="1"/>
</dbReference>
<keyword evidence="3" id="KW-0238">DNA-binding</keyword>
<dbReference type="PANTHER" id="PTHR31625">
    <property type="match status" value="1"/>
</dbReference>
<evidence type="ECO:0000256" key="3">
    <source>
        <dbReference type="ARBA" id="ARBA00023125"/>
    </source>
</evidence>
<accession>A0A087HKT7</accession>
<evidence type="ECO:0000313" key="10">
    <source>
        <dbReference type="Proteomes" id="UP000029120"/>
    </source>
</evidence>
<feature type="region of interest" description="Disordered" evidence="7">
    <location>
        <begin position="231"/>
        <end position="252"/>
    </location>
</feature>
<evidence type="ECO:0000313" key="9">
    <source>
        <dbReference type="EMBL" id="KFK42739.1"/>
    </source>
</evidence>
<dbReference type="AlphaFoldDB" id="A0A087HKT7"/>
<feature type="compositionally biased region" description="Polar residues" evidence="7">
    <location>
        <begin position="238"/>
        <end position="247"/>
    </location>
</feature>
<dbReference type="Gene3D" id="3.30.559.10">
    <property type="entry name" value="Chloramphenicol acetyltransferase-like domain"/>
    <property type="match status" value="1"/>
</dbReference>
<dbReference type="Proteomes" id="UP000029120">
    <property type="component" value="Chromosome 1"/>
</dbReference>